<protein>
    <recommendedName>
        <fullName evidence="4">Secreted protein</fullName>
    </recommendedName>
</protein>
<keyword evidence="1" id="KW-0732">Signal</keyword>
<proteinExistence type="predicted"/>
<sequence length="93" mass="10558">MYSVPFMILTSWMSSLWRCVLFRPGLWPTNAGYCLVSGGETEDESQNAAAAFDHKLQAVLRCAVHRFYCRWLWMRALGLSRQSDRGAVLLAGE</sequence>
<accession>A0A4Z2EFV7</accession>
<gene>
    <name evidence="2" type="ORF">EYF80_062073</name>
</gene>
<dbReference type="AlphaFoldDB" id="A0A4Z2EFV7"/>
<organism evidence="2 3">
    <name type="scientific">Liparis tanakae</name>
    <name type="common">Tanaka's snailfish</name>
    <dbReference type="NCBI Taxonomy" id="230148"/>
    <lineage>
        <taxon>Eukaryota</taxon>
        <taxon>Metazoa</taxon>
        <taxon>Chordata</taxon>
        <taxon>Craniata</taxon>
        <taxon>Vertebrata</taxon>
        <taxon>Euteleostomi</taxon>
        <taxon>Actinopterygii</taxon>
        <taxon>Neopterygii</taxon>
        <taxon>Teleostei</taxon>
        <taxon>Neoteleostei</taxon>
        <taxon>Acanthomorphata</taxon>
        <taxon>Eupercaria</taxon>
        <taxon>Perciformes</taxon>
        <taxon>Cottioidei</taxon>
        <taxon>Cottales</taxon>
        <taxon>Liparidae</taxon>
        <taxon>Liparis</taxon>
    </lineage>
</organism>
<evidence type="ECO:0000256" key="1">
    <source>
        <dbReference type="SAM" id="SignalP"/>
    </source>
</evidence>
<feature type="signal peptide" evidence="1">
    <location>
        <begin position="1"/>
        <end position="22"/>
    </location>
</feature>
<reference evidence="2 3" key="1">
    <citation type="submission" date="2019-03" db="EMBL/GenBank/DDBJ databases">
        <title>First draft genome of Liparis tanakae, snailfish: a comprehensive survey of snailfish specific genes.</title>
        <authorList>
            <person name="Kim W."/>
            <person name="Song I."/>
            <person name="Jeong J.-H."/>
            <person name="Kim D."/>
            <person name="Kim S."/>
            <person name="Ryu S."/>
            <person name="Song J.Y."/>
            <person name="Lee S.K."/>
        </authorList>
    </citation>
    <scope>NUCLEOTIDE SEQUENCE [LARGE SCALE GENOMIC DNA]</scope>
    <source>
        <tissue evidence="2">Muscle</tissue>
    </source>
</reference>
<evidence type="ECO:0000313" key="2">
    <source>
        <dbReference type="EMBL" id="TNN27779.1"/>
    </source>
</evidence>
<dbReference type="Proteomes" id="UP000314294">
    <property type="component" value="Unassembled WGS sequence"/>
</dbReference>
<feature type="chain" id="PRO_5021444335" description="Secreted protein" evidence="1">
    <location>
        <begin position="23"/>
        <end position="93"/>
    </location>
</feature>
<dbReference type="EMBL" id="SRLO01007744">
    <property type="protein sequence ID" value="TNN27779.1"/>
    <property type="molecule type" value="Genomic_DNA"/>
</dbReference>
<comment type="caution">
    <text evidence="2">The sequence shown here is derived from an EMBL/GenBank/DDBJ whole genome shotgun (WGS) entry which is preliminary data.</text>
</comment>
<evidence type="ECO:0000313" key="3">
    <source>
        <dbReference type="Proteomes" id="UP000314294"/>
    </source>
</evidence>
<name>A0A4Z2EFV7_9TELE</name>
<evidence type="ECO:0008006" key="4">
    <source>
        <dbReference type="Google" id="ProtNLM"/>
    </source>
</evidence>
<keyword evidence="3" id="KW-1185">Reference proteome</keyword>